<name>A0A2T7NBP1_POMCA</name>
<evidence type="ECO:0000256" key="8">
    <source>
        <dbReference type="SAM" id="Phobius"/>
    </source>
</evidence>
<dbReference type="GO" id="GO:0038023">
    <property type="term" value="F:signaling receptor activity"/>
    <property type="evidence" value="ECO:0007669"/>
    <property type="project" value="InterPro"/>
</dbReference>
<feature type="transmembrane region" description="Helical" evidence="8">
    <location>
        <begin position="52"/>
        <end position="85"/>
    </location>
</feature>
<feature type="transmembrane region" description="Helical" evidence="8">
    <location>
        <begin position="212"/>
        <end position="239"/>
    </location>
</feature>
<dbReference type="InterPro" id="IPR026612">
    <property type="entry name" value="STRA6-like"/>
</dbReference>
<feature type="transmembrane region" description="Helical" evidence="8">
    <location>
        <begin position="112"/>
        <end position="132"/>
    </location>
</feature>
<evidence type="ECO:0000313" key="10">
    <source>
        <dbReference type="Proteomes" id="UP000245119"/>
    </source>
</evidence>
<dbReference type="GO" id="GO:0034632">
    <property type="term" value="F:retinol transmembrane transporter activity"/>
    <property type="evidence" value="ECO:0007669"/>
    <property type="project" value="InterPro"/>
</dbReference>
<dbReference type="Proteomes" id="UP000245119">
    <property type="component" value="Linkage Group LG14"/>
</dbReference>
<dbReference type="STRING" id="400727.A0A2T7NBP1"/>
<evidence type="ECO:0000256" key="5">
    <source>
        <dbReference type="ARBA" id="ARBA00022989"/>
    </source>
</evidence>
<evidence type="ECO:0000256" key="2">
    <source>
        <dbReference type="ARBA" id="ARBA00022448"/>
    </source>
</evidence>
<keyword evidence="10" id="KW-1185">Reference proteome</keyword>
<organism evidence="9 10">
    <name type="scientific">Pomacea canaliculata</name>
    <name type="common">Golden apple snail</name>
    <dbReference type="NCBI Taxonomy" id="400727"/>
    <lineage>
        <taxon>Eukaryota</taxon>
        <taxon>Metazoa</taxon>
        <taxon>Spiralia</taxon>
        <taxon>Lophotrochozoa</taxon>
        <taxon>Mollusca</taxon>
        <taxon>Gastropoda</taxon>
        <taxon>Caenogastropoda</taxon>
        <taxon>Architaenioglossa</taxon>
        <taxon>Ampullarioidea</taxon>
        <taxon>Ampullariidae</taxon>
        <taxon>Pomacea</taxon>
    </lineage>
</organism>
<keyword evidence="5 8" id="KW-1133">Transmembrane helix</keyword>
<evidence type="ECO:0000256" key="7">
    <source>
        <dbReference type="ARBA" id="ARBA00023170"/>
    </source>
</evidence>
<comment type="subcellular location">
    <subcellularLocation>
        <location evidence="1">Cell membrane</location>
        <topology evidence="1">Multi-pass membrane protein</topology>
    </subcellularLocation>
</comment>
<comment type="caution">
    <text evidence="9">The sequence shown here is derived from an EMBL/GenBank/DDBJ whole genome shotgun (WGS) entry which is preliminary data.</text>
</comment>
<proteinExistence type="predicted"/>
<keyword evidence="4 8" id="KW-0812">Transmembrane</keyword>
<reference evidence="9 10" key="1">
    <citation type="submission" date="2018-04" db="EMBL/GenBank/DDBJ databases">
        <title>The genome of golden apple snail Pomacea canaliculata provides insight into stress tolerance and invasive adaptation.</title>
        <authorList>
            <person name="Liu C."/>
            <person name="Liu B."/>
            <person name="Ren Y."/>
            <person name="Zhang Y."/>
            <person name="Wang H."/>
            <person name="Li S."/>
            <person name="Jiang F."/>
            <person name="Yin L."/>
            <person name="Zhang G."/>
            <person name="Qian W."/>
            <person name="Fan W."/>
        </authorList>
    </citation>
    <scope>NUCLEOTIDE SEQUENCE [LARGE SCALE GENOMIC DNA]</scope>
    <source>
        <strain evidence="9">SZHN2017</strain>
        <tissue evidence="9">Muscle</tissue>
    </source>
</reference>
<gene>
    <name evidence="9" type="ORF">C0Q70_21127</name>
</gene>
<protein>
    <recommendedName>
        <fullName evidence="11">Receptor for retinol uptake STRA6</fullName>
    </recommendedName>
</protein>
<keyword evidence="3" id="KW-1003">Cell membrane</keyword>
<dbReference type="OrthoDB" id="2376984at2759"/>
<evidence type="ECO:0008006" key="11">
    <source>
        <dbReference type="Google" id="ProtNLM"/>
    </source>
</evidence>
<evidence type="ECO:0000313" key="9">
    <source>
        <dbReference type="EMBL" id="PVD18577.1"/>
    </source>
</evidence>
<dbReference type="GO" id="GO:0005886">
    <property type="term" value="C:plasma membrane"/>
    <property type="evidence" value="ECO:0007669"/>
    <property type="project" value="UniProtKB-SubCell"/>
</dbReference>
<evidence type="ECO:0000256" key="3">
    <source>
        <dbReference type="ARBA" id="ARBA00022475"/>
    </source>
</evidence>
<dbReference type="GO" id="GO:0071939">
    <property type="term" value="P:vitamin A import into cell"/>
    <property type="evidence" value="ECO:0007669"/>
    <property type="project" value="TreeGrafter"/>
</dbReference>
<accession>A0A2T7NBP1</accession>
<dbReference type="PANTHER" id="PTHR21444">
    <property type="entry name" value="COILED-COIL DOMAIN-CONTAINING PROTEIN 180"/>
    <property type="match status" value="1"/>
</dbReference>
<keyword evidence="2" id="KW-0813">Transport</keyword>
<evidence type="ECO:0000256" key="6">
    <source>
        <dbReference type="ARBA" id="ARBA00023136"/>
    </source>
</evidence>
<dbReference type="Pfam" id="PF14752">
    <property type="entry name" value="RBP_receptor"/>
    <property type="match status" value="2"/>
</dbReference>
<keyword evidence="7" id="KW-0675">Receptor</keyword>
<evidence type="ECO:0000256" key="4">
    <source>
        <dbReference type="ARBA" id="ARBA00022692"/>
    </source>
</evidence>
<evidence type="ECO:0000256" key="1">
    <source>
        <dbReference type="ARBA" id="ARBA00004651"/>
    </source>
</evidence>
<feature type="transmembrane region" description="Helical" evidence="8">
    <location>
        <begin position="14"/>
        <end position="31"/>
    </location>
</feature>
<dbReference type="AlphaFoldDB" id="A0A2T7NBP1"/>
<dbReference type="EMBL" id="PZQS01000014">
    <property type="protein sequence ID" value="PVD18577.1"/>
    <property type="molecule type" value="Genomic_DNA"/>
</dbReference>
<sequence length="328" mass="36734">MSSPMDALTRSSRISYACAFGATAFLVYEIVMEQRLIIDTPTHKAVKSFAILSVLVYGMVFFPVFACLALSSAFGFGLGALYVWMLLGVQIFKLTEEVQQALTFFVSQRGRLLMILQSLPNLLCLLYLSVSIPGRSLRALRKDSKDSMDKIKECYAGLHVSKLFRKPKVKKVPLPSSHALSHGGGDDRGVHQGELGLCEHLYCYFIFTYFMFFYNIFVGLVSCLLRITKAIVLGIAFLGRLDNSTLSRKFELFDPGFSAYLGFMHIECAHTHPVVIVFTRLVIHMWETAKERQISESNTCSNADLVLNMNLDDLSVRSSRECSSLLIG</sequence>
<dbReference type="PANTHER" id="PTHR21444:SF15">
    <property type="entry name" value="RECEPTOR FOR RETINOL UPTAKE STRA6"/>
    <property type="match status" value="1"/>
</dbReference>
<keyword evidence="6 8" id="KW-0472">Membrane</keyword>